<evidence type="ECO:0000313" key="3">
    <source>
        <dbReference type="Proteomes" id="UP000595278"/>
    </source>
</evidence>
<organism evidence="2 3">
    <name type="scientific">Entomomonas asaccharolytica</name>
    <dbReference type="NCBI Taxonomy" id="2785331"/>
    <lineage>
        <taxon>Bacteria</taxon>
        <taxon>Pseudomonadati</taxon>
        <taxon>Pseudomonadota</taxon>
        <taxon>Gammaproteobacteria</taxon>
        <taxon>Pseudomonadales</taxon>
        <taxon>Pseudomonadaceae</taxon>
        <taxon>Entomomonas</taxon>
    </lineage>
</organism>
<gene>
    <name evidence="2" type="ORF">JHT90_11240</name>
</gene>
<feature type="signal peptide" evidence="1">
    <location>
        <begin position="1"/>
        <end position="20"/>
    </location>
</feature>
<dbReference type="RefSeq" id="WP_201090991.1">
    <property type="nucleotide sequence ID" value="NZ_CP067393.1"/>
</dbReference>
<dbReference type="EMBL" id="CP067393">
    <property type="protein sequence ID" value="QQP84962.1"/>
    <property type="molecule type" value="Genomic_DNA"/>
</dbReference>
<protein>
    <submittedName>
        <fullName evidence="2">DUF2845 domain-containing protein</fullName>
    </submittedName>
</protein>
<evidence type="ECO:0000313" key="2">
    <source>
        <dbReference type="EMBL" id="QQP84962.1"/>
    </source>
</evidence>
<feature type="chain" id="PRO_5037746066" evidence="1">
    <location>
        <begin position="21"/>
        <end position="103"/>
    </location>
</feature>
<dbReference type="KEGG" id="eaz:JHT90_11240"/>
<keyword evidence="3" id="KW-1185">Reference proteome</keyword>
<accession>A0A974NEL0</accession>
<name>A0A974NEL0_9GAMM</name>
<proteinExistence type="predicted"/>
<dbReference type="Proteomes" id="UP000595278">
    <property type="component" value="Chromosome"/>
</dbReference>
<keyword evidence="1" id="KW-0732">Signal</keyword>
<evidence type="ECO:0000256" key="1">
    <source>
        <dbReference type="SAM" id="SignalP"/>
    </source>
</evidence>
<dbReference type="InterPro" id="IPR021268">
    <property type="entry name" value="DUF2845"/>
</dbReference>
<reference evidence="2 3" key="1">
    <citation type="submission" date="2021-01" db="EMBL/GenBank/DDBJ databases">
        <title>Entomomonas sp. F2A isolated from a house cricket (Acheta domesticus).</title>
        <authorList>
            <person name="Spergser J."/>
            <person name="Busse H.-J."/>
        </authorList>
    </citation>
    <scope>NUCLEOTIDE SEQUENCE [LARGE SCALE GENOMIC DNA]</scope>
    <source>
        <strain evidence="2 3">F2A</strain>
    </source>
</reference>
<dbReference type="Pfam" id="PF11006">
    <property type="entry name" value="DUF2845"/>
    <property type="match status" value="1"/>
</dbReference>
<dbReference type="AlphaFoldDB" id="A0A974NEL0"/>
<sequence>MRQLIALILFISVLTPSAFAASTWRCSGGLVGTGNSQMDVINRCGEPYSKSFLGWGRRITKGWGNYFEDVPIEEWVYIVSNSLYYVLKFEGNELKEITSHFSY</sequence>